<dbReference type="GO" id="GO:0003735">
    <property type="term" value="F:structural constituent of ribosome"/>
    <property type="evidence" value="ECO:0007669"/>
    <property type="project" value="InterPro"/>
</dbReference>
<evidence type="ECO:0000256" key="2">
    <source>
        <dbReference type="ARBA" id="ARBA00005657"/>
    </source>
</evidence>
<comment type="subcellular location">
    <subcellularLocation>
        <location evidence="1">Mitochondrion</location>
    </subcellularLocation>
</comment>
<keyword evidence="9" id="KW-1133">Transmembrane helix</keyword>
<dbReference type="InterPro" id="IPR012340">
    <property type="entry name" value="NA-bd_OB-fold"/>
</dbReference>
<dbReference type="GO" id="GO:0005739">
    <property type="term" value="C:mitochondrion"/>
    <property type="evidence" value="ECO:0007669"/>
    <property type="project" value="UniProtKB-SubCell"/>
</dbReference>
<dbReference type="PANTHER" id="PTHR11652">
    <property type="entry name" value="30S RIBOSOMAL PROTEIN S12 FAMILY MEMBER"/>
    <property type="match status" value="1"/>
</dbReference>
<feature type="region of interest" description="Disordered" evidence="8">
    <location>
        <begin position="348"/>
        <end position="374"/>
    </location>
</feature>
<keyword evidence="3" id="KW-0809">Transit peptide</keyword>
<evidence type="ECO:0000256" key="6">
    <source>
        <dbReference type="ARBA" id="ARBA00023274"/>
    </source>
</evidence>
<keyword evidence="9" id="KW-0812">Transmembrane</keyword>
<feature type="transmembrane region" description="Helical" evidence="9">
    <location>
        <begin position="409"/>
        <end position="430"/>
    </location>
</feature>
<organism evidence="10 11">
    <name type="scientific">Protopolystoma xenopodis</name>
    <dbReference type="NCBI Taxonomy" id="117903"/>
    <lineage>
        <taxon>Eukaryota</taxon>
        <taxon>Metazoa</taxon>
        <taxon>Spiralia</taxon>
        <taxon>Lophotrochozoa</taxon>
        <taxon>Platyhelminthes</taxon>
        <taxon>Monogenea</taxon>
        <taxon>Polyopisthocotylea</taxon>
        <taxon>Polystomatidea</taxon>
        <taxon>Polystomatidae</taxon>
        <taxon>Protopolystoma</taxon>
    </lineage>
</organism>
<gene>
    <name evidence="10" type="ORF">PXEA_LOCUS8378</name>
</gene>
<dbReference type="InterPro" id="IPR006032">
    <property type="entry name" value="Ribosomal_uS12"/>
</dbReference>
<dbReference type="GO" id="GO:0015935">
    <property type="term" value="C:small ribosomal subunit"/>
    <property type="evidence" value="ECO:0007669"/>
    <property type="project" value="InterPro"/>
</dbReference>
<feature type="compositionally biased region" description="Polar residues" evidence="8">
    <location>
        <begin position="363"/>
        <end position="372"/>
    </location>
</feature>
<protein>
    <recommendedName>
        <fullName evidence="7">Small ribosomal subunit protein uS12m</fullName>
    </recommendedName>
</protein>
<keyword evidence="5" id="KW-0496">Mitochondrion</keyword>
<dbReference type="GO" id="GO:0006412">
    <property type="term" value="P:translation"/>
    <property type="evidence" value="ECO:0007669"/>
    <property type="project" value="InterPro"/>
</dbReference>
<dbReference type="SUPFAM" id="SSF50249">
    <property type="entry name" value="Nucleic acid-binding proteins"/>
    <property type="match status" value="1"/>
</dbReference>
<sequence>MSTYTLGGCCSPIRSLSFFENRSALYRSFSTDVSLCASLNEMAMYGPYQKKRPPNLQMDGKPFMKAIVLKTLIRKPKKPNSANRKCVRIRLSNGREVVAFVPGEGHNLQEHNLVLVRGGRCQDLIGVKHKVVRGAFDCAKVQKKQRSSYLIIQVTDTIFKGTMASAIKTINSTQSSLFPTSEQATTDDSSDIILFGAHDSPKICSHEQAISQDSHRWPFQDQCNGLLANKHSTPVFSQVRPAVFCSMSTNESYSSLTTDASTTSISSTSNSSASLFHIDTHSSEFDSSWRKTTSQSSDAPTQIADSYDEERNRKEQSLMERHFFPRHQVVLHPSSSCSSCTPGPRSCCSSDTLPPSDPSSTPAQSNSTSESSPDLDVVADATIDKIIKQNRIPLPVPPRKRSISWFYRLRTVFGISCLWLSAYLGAIFLQAPALPLLFFAPRAFLLYIDWTMHLWLVLAEVGC</sequence>
<comment type="caution">
    <text evidence="10">The sequence shown here is derived from an EMBL/GenBank/DDBJ whole genome shotgun (WGS) entry which is preliminary data.</text>
</comment>
<accession>A0A448WLV9</accession>
<evidence type="ECO:0000313" key="11">
    <source>
        <dbReference type="Proteomes" id="UP000784294"/>
    </source>
</evidence>
<dbReference type="PROSITE" id="PS00055">
    <property type="entry name" value="RIBOSOMAL_S12"/>
    <property type="match status" value="1"/>
</dbReference>
<dbReference type="Gene3D" id="2.40.50.140">
    <property type="entry name" value="Nucleic acid-binding proteins"/>
    <property type="match status" value="1"/>
</dbReference>
<dbReference type="OrthoDB" id="361013at2759"/>
<keyword evidence="11" id="KW-1185">Reference proteome</keyword>
<evidence type="ECO:0000256" key="3">
    <source>
        <dbReference type="ARBA" id="ARBA00022946"/>
    </source>
</evidence>
<evidence type="ECO:0000256" key="4">
    <source>
        <dbReference type="ARBA" id="ARBA00022980"/>
    </source>
</evidence>
<evidence type="ECO:0000256" key="8">
    <source>
        <dbReference type="SAM" id="MobiDB-lite"/>
    </source>
</evidence>
<dbReference type="PRINTS" id="PR01034">
    <property type="entry name" value="RIBOSOMALS12"/>
</dbReference>
<evidence type="ECO:0000313" key="10">
    <source>
        <dbReference type="EMBL" id="VEL14938.1"/>
    </source>
</evidence>
<reference evidence="10" key="1">
    <citation type="submission" date="2018-11" db="EMBL/GenBank/DDBJ databases">
        <authorList>
            <consortium name="Pathogen Informatics"/>
        </authorList>
    </citation>
    <scope>NUCLEOTIDE SEQUENCE</scope>
</reference>
<keyword evidence="9" id="KW-0472">Membrane</keyword>
<proteinExistence type="inferred from homology"/>
<feature type="region of interest" description="Disordered" evidence="8">
    <location>
        <begin position="287"/>
        <end position="314"/>
    </location>
</feature>
<dbReference type="Pfam" id="PF00164">
    <property type="entry name" value="Ribosom_S12_S23"/>
    <property type="match status" value="1"/>
</dbReference>
<evidence type="ECO:0000256" key="7">
    <source>
        <dbReference type="ARBA" id="ARBA00035248"/>
    </source>
</evidence>
<name>A0A448WLV9_9PLAT</name>
<dbReference type="CDD" id="cd03368">
    <property type="entry name" value="Ribosomal_S12"/>
    <property type="match status" value="1"/>
</dbReference>
<feature type="compositionally biased region" description="Polar residues" evidence="8">
    <location>
        <begin position="290"/>
        <end position="304"/>
    </location>
</feature>
<dbReference type="AlphaFoldDB" id="A0A448WLV9"/>
<evidence type="ECO:0000256" key="1">
    <source>
        <dbReference type="ARBA" id="ARBA00004173"/>
    </source>
</evidence>
<dbReference type="Proteomes" id="UP000784294">
    <property type="component" value="Unassembled WGS sequence"/>
</dbReference>
<dbReference type="EMBL" id="CAAALY010022839">
    <property type="protein sequence ID" value="VEL14938.1"/>
    <property type="molecule type" value="Genomic_DNA"/>
</dbReference>
<comment type="similarity">
    <text evidence="2">Belongs to the universal ribosomal protein uS12 family.</text>
</comment>
<keyword evidence="6" id="KW-0687">Ribonucleoprotein</keyword>
<dbReference type="FunFam" id="2.40.50.140:FF:000115">
    <property type="entry name" value="28S ribosomal protein S12, mitochondrial"/>
    <property type="match status" value="1"/>
</dbReference>
<feature type="compositionally biased region" description="Low complexity" evidence="8">
    <location>
        <begin position="348"/>
        <end position="362"/>
    </location>
</feature>
<keyword evidence="4" id="KW-0689">Ribosomal protein</keyword>
<dbReference type="NCBIfam" id="TIGR00981">
    <property type="entry name" value="rpsL_bact"/>
    <property type="match status" value="1"/>
</dbReference>
<evidence type="ECO:0000256" key="9">
    <source>
        <dbReference type="SAM" id="Phobius"/>
    </source>
</evidence>
<evidence type="ECO:0000256" key="5">
    <source>
        <dbReference type="ARBA" id="ARBA00023128"/>
    </source>
</evidence>
<dbReference type="InterPro" id="IPR005679">
    <property type="entry name" value="Ribosomal_uS12_bac"/>
</dbReference>